<keyword evidence="10" id="KW-0520">NAD</keyword>
<evidence type="ECO:0000256" key="4">
    <source>
        <dbReference type="ARBA" id="ARBA00022656"/>
    </source>
</evidence>
<dbReference type="GO" id="GO:0005576">
    <property type="term" value="C:extracellular region"/>
    <property type="evidence" value="ECO:0007669"/>
    <property type="project" value="UniProtKB-SubCell"/>
</dbReference>
<keyword evidence="3" id="KW-0964">Secreted</keyword>
<dbReference type="GO" id="GO:0003950">
    <property type="term" value="F:NAD+ poly-ADP-ribosyltransferase activity"/>
    <property type="evidence" value="ECO:0007669"/>
    <property type="project" value="TreeGrafter"/>
</dbReference>
<dbReference type="OrthoDB" id="423533at2759"/>
<dbReference type="InterPro" id="IPR000768">
    <property type="entry name" value="ART"/>
</dbReference>
<dbReference type="Proteomes" id="UP000663829">
    <property type="component" value="Unassembled WGS sequence"/>
</dbReference>
<organism evidence="13 16">
    <name type="scientific">Didymodactylos carnosus</name>
    <dbReference type="NCBI Taxonomy" id="1234261"/>
    <lineage>
        <taxon>Eukaryota</taxon>
        <taxon>Metazoa</taxon>
        <taxon>Spiralia</taxon>
        <taxon>Gnathifera</taxon>
        <taxon>Rotifera</taxon>
        <taxon>Eurotatoria</taxon>
        <taxon>Bdelloidea</taxon>
        <taxon>Philodinida</taxon>
        <taxon>Philodinidae</taxon>
        <taxon>Didymodactylos</taxon>
    </lineage>
</organism>
<feature type="region of interest" description="Disordered" evidence="11">
    <location>
        <begin position="220"/>
        <end position="240"/>
    </location>
</feature>
<dbReference type="Gene3D" id="3.90.176.10">
    <property type="entry name" value="Toxin ADP-ribosyltransferase, Chain A, domain 1"/>
    <property type="match status" value="1"/>
</dbReference>
<keyword evidence="6 10" id="KW-0808">Transferase</keyword>
<comment type="subcellular location">
    <subcellularLocation>
        <location evidence="1">Secreted</location>
    </subcellularLocation>
</comment>
<dbReference type="EMBL" id="CAJNOK010005961">
    <property type="protein sequence ID" value="CAF0989314.1"/>
    <property type="molecule type" value="Genomic_DNA"/>
</dbReference>
<name>A0A815RTY3_9BILA</name>
<dbReference type="InterPro" id="IPR050999">
    <property type="entry name" value="ADP-ribosyltransferase_ARG"/>
</dbReference>
<dbReference type="EMBL" id="CAJOBA010005968">
    <property type="protein sequence ID" value="CAF3759460.1"/>
    <property type="molecule type" value="Genomic_DNA"/>
</dbReference>
<keyword evidence="4" id="KW-0800">Toxin</keyword>
<accession>A0A815RTY3</accession>
<dbReference type="PROSITE" id="PS51996">
    <property type="entry name" value="TR_MART"/>
    <property type="match status" value="1"/>
</dbReference>
<keyword evidence="8" id="KW-0843">Virulence</keyword>
<dbReference type="Proteomes" id="UP000682733">
    <property type="component" value="Unassembled WGS sequence"/>
</dbReference>
<keyword evidence="7" id="KW-0548">Nucleotidyltransferase</keyword>
<proteinExistence type="inferred from homology"/>
<evidence type="ECO:0000256" key="6">
    <source>
        <dbReference type="ARBA" id="ARBA00022679"/>
    </source>
</evidence>
<evidence type="ECO:0000256" key="2">
    <source>
        <dbReference type="ARBA" id="ARBA00009558"/>
    </source>
</evidence>
<dbReference type="GO" id="GO:0090729">
    <property type="term" value="F:toxin activity"/>
    <property type="evidence" value="ECO:0007669"/>
    <property type="project" value="UniProtKB-KW"/>
</dbReference>
<evidence type="ECO:0000313" key="15">
    <source>
        <dbReference type="EMBL" id="CAF4346407.1"/>
    </source>
</evidence>
<dbReference type="AlphaFoldDB" id="A0A815RTY3"/>
<comment type="similarity">
    <text evidence="2 10">Belongs to the Arg-specific ADP-ribosyltransferase family.</text>
</comment>
<evidence type="ECO:0000256" key="7">
    <source>
        <dbReference type="ARBA" id="ARBA00022695"/>
    </source>
</evidence>
<evidence type="ECO:0000313" key="13">
    <source>
        <dbReference type="EMBL" id="CAF1481419.1"/>
    </source>
</evidence>
<keyword evidence="10" id="KW-0521">NADP</keyword>
<evidence type="ECO:0000313" key="12">
    <source>
        <dbReference type="EMBL" id="CAF0989314.1"/>
    </source>
</evidence>
<dbReference type="Pfam" id="PF01129">
    <property type="entry name" value="ART"/>
    <property type="match status" value="1"/>
</dbReference>
<gene>
    <name evidence="13" type="ORF">GPM918_LOCUS35858</name>
    <name evidence="12" type="ORF">OVA965_LOCUS13991</name>
    <name evidence="15" type="ORF">SRO942_LOCUS36583</name>
    <name evidence="14" type="ORF">TMI583_LOCUS13994</name>
</gene>
<dbReference type="PANTHER" id="PTHR10339">
    <property type="entry name" value="ADP-RIBOSYLTRANSFERASE"/>
    <property type="match status" value="1"/>
</dbReference>
<dbReference type="EMBL" id="CAJNOQ010021149">
    <property type="protein sequence ID" value="CAF1481419.1"/>
    <property type="molecule type" value="Genomic_DNA"/>
</dbReference>
<evidence type="ECO:0000256" key="3">
    <source>
        <dbReference type="ARBA" id="ARBA00022525"/>
    </source>
</evidence>
<evidence type="ECO:0000256" key="1">
    <source>
        <dbReference type="ARBA" id="ARBA00004613"/>
    </source>
</evidence>
<sequence length="240" mass="27892">MGSRRYDRFDSAIPGITEKLFNKSKFLKYYDRTESCPCYDDVIDSLLALDGIDDRSHPVCRMIKDESADYDVIKTYTSEHRYRSKAFYSYVNKQLLKDRKSRLEHLMPFIRRATHQINHRGPDDSCVVYRGMDLNREQVRFFTPGKIFRFPGFTSTTTDRSVAESFGDILFKIRVPADISQARNIADISCFPSEDEWLFVPYSRFKVISSENRKITLEAKDNLEDVSESTTSSDESSDTD</sequence>
<comment type="catalytic activity">
    <reaction evidence="9 10">
        <text>L-arginyl-[protein] + NAD(+) = N(omega)-(ADP-D-ribosyl)-L-arginyl-[protein] + nicotinamide + H(+)</text>
        <dbReference type="Rhea" id="RHEA:19149"/>
        <dbReference type="Rhea" id="RHEA-COMP:10532"/>
        <dbReference type="Rhea" id="RHEA-COMP:15087"/>
        <dbReference type="ChEBI" id="CHEBI:15378"/>
        <dbReference type="ChEBI" id="CHEBI:17154"/>
        <dbReference type="ChEBI" id="CHEBI:29965"/>
        <dbReference type="ChEBI" id="CHEBI:57540"/>
        <dbReference type="ChEBI" id="CHEBI:142554"/>
        <dbReference type="EC" id="2.4.2.31"/>
    </reaction>
</comment>
<evidence type="ECO:0000256" key="5">
    <source>
        <dbReference type="ARBA" id="ARBA00022676"/>
    </source>
</evidence>
<dbReference type="GO" id="GO:0106274">
    <property type="term" value="F:NAD+-protein-arginine ADP-ribosyltransferase activity"/>
    <property type="evidence" value="ECO:0007669"/>
    <property type="project" value="UniProtKB-EC"/>
</dbReference>
<keyword evidence="5 10" id="KW-0328">Glycosyltransferase</keyword>
<evidence type="ECO:0000256" key="8">
    <source>
        <dbReference type="ARBA" id="ARBA00023026"/>
    </source>
</evidence>
<evidence type="ECO:0000256" key="10">
    <source>
        <dbReference type="RuleBase" id="RU361228"/>
    </source>
</evidence>
<reference evidence="13" key="1">
    <citation type="submission" date="2021-02" db="EMBL/GenBank/DDBJ databases">
        <authorList>
            <person name="Nowell W R."/>
        </authorList>
    </citation>
    <scope>NUCLEOTIDE SEQUENCE</scope>
</reference>
<dbReference type="GO" id="GO:0016779">
    <property type="term" value="F:nucleotidyltransferase activity"/>
    <property type="evidence" value="ECO:0007669"/>
    <property type="project" value="UniProtKB-KW"/>
</dbReference>
<dbReference type="Proteomes" id="UP000681722">
    <property type="component" value="Unassembled WGS sequence"/>
</dbReference>
<dbReference type="EMBL" id="CAJOBC010086631">
    <property type="protein sequence ID" value="CAF4346407.1"/>
    <property type="molecule type" value="Genomic_DNA"/>
</dbReference>
<evidence type="ECO:0000313" key="14">
    <source>
        <dbReference type="EMBL" id="CAF3759460.1"/>
    </source>
</evidence>
<dbReference type="SUPFAM" id="SSF56399">
    <property type="entry name" value="ADP-ribosylation"/>
    <property type="match status" value="1"/>
</dbReference>
<protein>
    <recommendedName>
        <fullName evidence="10">NAD(P)(+)--arginine ADP-ribosyltransferase</fullName>
        <ecNumber evidence="10">2.4.2.31</ecNumber>
    </recommendedName>
    <alternativeName>
        <fullName evidence="10">Mono(ADP-ribosyl)transferase</fullName>
    </alternativeName>
</protein>
<keyword evidence="16" id="KW-1185">Reference proteome</keyword>
<dbReference type="PANTHER" id="PTHR10339:SF25">
    <property type="entry name" value="SECRETED EXOENZYME S"/>
    <property type="match status" value="1"/>
</dbReference>
<dbReference type="Proteomes" id="UP000677228">
    <property type="component" value="Unassembled WGS sequence"/>
</dbReference>
<evidence type="ECO:0000256" key="11">
    <source>
        <dbReference type="SAM" id="MobiDB-lite"/>
    </source>
</evidence>
<comment type="caution">
    <text evidence="13">The sequence shown here is derived from an EMBL/GenBank/DDBJ whole genome shotgun (WGS) entry which is preliminary data.</text>
</comment>
<dbReference type="EC" id="2.4.2.31" evidence="10"/>
<evidence type="ECO:0000256" key="9">
    <source>
        <dbReference type="ARBA" id="ARBA00047597"/>
    </source>
</evidence>
<evidence type="ECO:0000313" key="16">
    <source>
        <dbReference type="Proteomes" id="UP000663829"/>
    </source>
</evidence>